<reference evidence="1" key="1">
    <citation type="journal article" date="2023" name="IScience">
        <title>Live-bearing cockroach genome reveals convergent evolutionary mechanisms linked to viviparity in insects and beyond.</title>
        <authorList>
            <person name="Fouks B."/>
            <person name="Harrison M.C."/>
            <person name="Mikhailova A.A."/>
            <person name="Marchal E."/>
            <person name="English S."/>
            <person name="Carruthers M."/>
            <person name="Jennings E.C."/>
            <person name="Chiamaka E.L."/>
            <person name="Frigard R.A."/>
            <person name="Pippel M."/>
            <person name="Attardo G.M."/>
            <person name="Benoit J.B."/>
            <person name="Bornberg-Bauer E."/>
            <person name="Tobe S.S."/>
        </authorList>
    </citation>
    <scope>NUCLEOTIDE SEQUENCE</scope>
    <source>
        <strain evidence="1">Stay&amp;Tobe</strain>
    </source>
</reference>
<dbReference type="AlphaFoldDB" id="A0AAD8AHQ5"/>
<feature type="non-terminal residue" evidence="1">
    <location>
        <position position="1"/>
    </location>
</feature>
<sequence>TPISTKSNNGLSLQKKNNSEIARYYQYWSKLYFGQSKGQQILIRLSSNLLINFNKKKRSVRISMKNELIFFYAMLIRLEQYDLWRSRKSQPANVSRARYKRYSREVPNQSTFKLVRVDDLTFDLIDCSRFSLFLSIKLTLSDTTMPSSSASTSNEMESSINSINFRDTMTTDADDTILERWSVLVSLVQHTSSTTHMTHTPFIWAG</sequence>
<evidence type="ECO:0000313" key="2">
    <source>
        <dbReference type="Proteomes" id="UP001233999"/>
    </source>
</evidence>
<keyword evidence="2" id="KW-1185">Reference proteome</keyword>
<reference evidence="1" key="2">
    <citation type="submission" date="2023-05" db="EMBL/GenBank/DDBJ databases">
        <authorList>
            <person name="Fouks B."/>
        </authorList>
    </citation>
    <scope>NUCLEOTIDE SEQUENCE</scope>
    <source>
        <strain evidence="1">Stay&amp;Tobe</strain>
        <tissue evidence="1">Testes</tissue>
    </source>
</reference>
<accession>A0AAD8AHQ5</accession>
<protein>
    <submittedName>
        <fullName evidence="1">Uncharacterized protein</fullName>
    </submittedName>
</protein>
<dbReference type="Proteomes" id="UP001233999">
    <property type="component" value="Unassembled WGS sequence"/>
</dbReference>
<evidence type="ECO:0000313" key="1">
    <source>
        <dbReference type="EMBL" id="KAJ9599227.1"/>
    </source>
</evidence>
<name>A0AAD8AHQ5_DIPPU</name>
<dbReference type="EMBL" id="JASPKZ010000827">
    <property type="protein sequence ID" value="KAJ9599227.1"/>
    <property type="molecule type" value="Genomic_DNA"/>
</dbReference>
<feature type="non-terminal residue" evidence="1">
    <location>
        <position position="206"/>
    </location>
</feature>
<proteinExistence type="predicted"/>
<comment type="caution">
    <text evidence="1">The sequence shown here is derived from an EMBL/GenBank/DDBJ whole genome shotgun (WGS) entry which is preliminary data.</text>
</comment>
<gene>
    <name evidence="1" type="ORF">L9F63_010311</name>
</gene>
<organism evidence="1 2">
    <name type="scientific">Diploptera punctata</name>
    <name type="common">Pacific beetle cockroach</name>
    <dbReference type="NCBI Taxonomy" id="6984"/>
    <lineage>
        <taxon>Eukaryota</taxon>
        <taxon>Metazoa</taxon>
        <taxon>Ecdysozoa</taxon>
        <taxon>Arthropoda</taxon>
        <taxon>Hexapoda</taxon>
        <taxon>Insecta</taxon>
        <taxon>Pterygota</taxon>
        <taxon>Neoptera</taxon>
        <taxon>Polyneoptera</taxon>
        <taxon>Dictyoptera</taxon>
        <taxon>Blattodea</taxon>
        <taxon>Blaberoidea</taxon>
        <taxon>Blaberidae</taxon>
        <taxon>Diplopterinae</taxon>
        <taxon>Diploptera</taxon>
    </lineage>
</organism>